<dbReference type="InterPro" id="IPR011854">
    <property type="entry name" value="HypE"/>
</dbReference>
<sequence>MMLPLGKLKIDLLEQLLPQPDRDTRVIVGPKIGEDAAVIDFGESYLVAKTDPITFATDEIGWYLICVNSNDIATMGAVPKWLLTTILLPENRTTEASVRRIMEQINTACNHFGITLCGGHTEITYGLDRPIVIGQMLGEVGKDKLIVSSGAQAGDDLILTKGLGIEATSIIARECEADLLAKFSPTFLNRAKQYLTSPGISVLEEALIAVETGGVHAMHDPTEGGVATAIHELAHAANLGVVVWQDALLISDETARLCHELNLNPLGVISSGALLIAADPTKSNEIVSAITERNIPCQIIGQLLPPESGCWLEVDSQRCPLPIFETDEITKVFSE</sequence>
<dbReference type="InterPro" id="IPR036921">
    <property type="entry name" value="PurM-like_N_sf"/>
</dbReference>
<dbReference type="PANTHER" id="PTHR30303:SF4">
    <property type="entry name" value="HYDROGENASE EXPRESSION_FORMATION PROTEIN HYPE"/>
    <property type="match status" value="1"/>
</dbReference>
<dbReference type="GO" id="GO:0051604">
    <property type="term" value="P:protein maturation"/>
    <property type="evidence" value="ECO:0007669"/>
    <property type="project" value="TreeGrafter"/>
</dbReference>
<dbReference type="InterPro" id="IPR010918">
    <property type="entry name" value="PurM-like_C_dom"/>
</dbReference>
<dbReference type="InterPro" id="IPR036676">
    <property type="entry name" value="PurM-like_C_sf"/>
</dbReference>
<evidence type="ECO:0000256" key="1">
    <source>
        <dbReference type="ARBA" id="ARBA00006243"/>
    </source>
</evidence>
<dbReference type="Gene3D" id="3.30.1330.10">
    <property type="entry name" value="PurM-like, N-terminal domain"/>
    <property type="match status" value="1"/>
</dbReference>
<dbReference type="AlphaFoldDB" id="A0AA35SVX9"/>
<dbReference type="Proteomes" id="UP001174909">
    <property type="component" value="Unassembled WGS sequence"/>
</dbReference>
<dbReference type="EMBL" id="CASHTH010002825">
    <property type="protein sequence ID" value="CAI8035751.1"/>
    <property type="molecule type" value="Genomic_DNA"/>
</dbReference>
<dbReference type="SUPFAM" id="SSF56042">
    <property type="entry name" value="PurM C-terminal domain-like"/>
    <property type="match status" value="1"/>
</dbReference>
<dbReference type="SUPFAM" id="SSF55326">
    <property type="entry name" value="PurM N-terminal domain-like"/>
    <property type="match status" value="1"/>
</dbReference>
<dbReference type="Gene3D" id="3.90.650.10">
    <property type="entry name" value="PurM-like C-terminal domain"/>
    <property type="match status" value="1"/>
</dbReference>
<dbReference type="CDD" id="cd06061">
    <property type="entry name" value="PurM-like1"/>
    <property type="match status" value="1"/>
</dbReference>
<accession>A0AA35SVX9</accession>
<dbReference type="Pfam" id="PF02769">
    <property type="entry name" value="AIRS_C"/>
    <property type="match status" value="1"/>
</dbReference>
<feature type="domain" description="PurM-like C-terminal" evidence="3">
    <location>
        <begin position="152"/>
        <end position="304"/>
    </location>
</feature>
<dbReference type="PANTHER" id="PTHR30303">
    <property type="entry name" value="HYDROGENASE ISOENZYMES FORMATION PROTEIN HYPE"/>
    <property type="match status" value="1"/>
</dbReference>
<comment type="caution">
    <text evidence="4">The sequence shown here is derived from an EMBL/GenBank/DDBJ whole genome shotgun (WGS) entry which is preliminary data.</text>
</comment>
<evidence type="ECO:0000259" key="3">
    <source>
        <dbReference type="Pfam" id="PF02769"/>
    </source>
</evidence>
<evidence type="ECO:0000313" key="4">
    <source>
        <dbReference type="EMBL" id="CAI8035751.1"/>
    </source>
</evidence>
<organism evidence="4 5">
    <name type="scientific">Geodia barretti</name>
    <name type="common">Barrett's horny sponge</name>
    <dbReference type="NCBI Taxonomy" id="519541"/>
    <lineage>
        <taxon>Eukaryota</taxon>
        <taxon>Metazoa</taxon>
        <taxon>Porifera</taxon>
        <taxon>Demospongiae</taxon>
        <taxon>Heteroscleromorpha</taxon>
        <taxon>Tetractinellida</taxon>
        <taxon>Astrophorina</taxon>
        <taxon>Geodiidae</taxon>
        <taxon>Geodia</taxon>
    </lineage>
</organism>
<gene>
    <name evidence="4" type="ORF">GBAR_LOCUS20052</name>
</gene>
<evidence type="ECO:0000313" key="5">
    <source>
        <dbReference type="Proteomes" id="UP001174909"/>
    </source>
</evidence>
<evidence type="ECO:0000259" key="2">
    <source>
        <dbReference type="Pfam" id="PF00586"/>
    </source>
</evidence>
<name>A0AA35SVX9_GEOBA</name>
<dbReference type="PIRSF" id="PIRSF005644">
    <property type="entry name" value="Hdrgns_mtr_HypE"/>
    <property type="match status" value="1"/>
</dbReference>
<comment type="similarity">
    <text evidence="1">Belongs to the HypE family.</text>
</comment>
<proteinExistence type="inferred from homology"/>
<protein>
    <submittedName>
        <fullName evidence="4">Hydrogenase expression/formation protein MJ0676</fullName>
    </submittedName>
</protein>
<feature type="domain" description="PurM-like N-terminal" evidence="2">
    <location>
        <begin position="33"/>
        <end position="140"/>
    </location>
</feature>
<dbReference type="InterPro" id="IPR016188">
    <property type="entry name" value="PurM-like_N"/>
</dbReference>
<keyword evidence="5" id="KW-1185">Reference proteome</keyword>
<reference evidence="4" key="1">
    <citation type="submission" date="2023-03" db="EMBL/GenBank/DDBJ databases">
        <authorList>
            <person name="Steffen K."/>
            <person name="Cardenas P."/>
        </authorList>
    </citation>
    <scope>NUCLEOTIDE SEQUENCE</scope>
</reference>
<dbReference type="Pfam" id="PF00586">
    <property type="entry name" value="AIRS"/>
    <property type="match status" value="1"/>
</dbReference>